<dbReference type="InterPro" id="IPR008949">
    <property type="entry name" value="Isoprenoid_synthase_dom_sf"/>
</dbReference>
<dbReference type="RefSeq" id="WP_131895375.1">
    <property type="nucleotide sequence ID" value="NZ_SMKU01000101.1"/>
</dbReference>
<keyword evidence="3" id="KW-1185">Reference proteome</keyword>
<gene>
    <name evidence="2" type="ORF">E1298_19870</name>
</gene>
<proteinExistence type="predicted"/>
<evidence type="ECO:0000256" key="1">
    <source>
        <dbReference type="ARBA" id="ARBA00023239"/>
    </source>
</evidence>
<reference evidence="2 3" key="1">
    <citation type="submission" date="2019-03" db="EMBL/GenBank/DDBJ databases">
        <title>Draft genome sequences of novel Actinobacteria.</title>
        <authorList>
            <person name="Sahin N."/>
            <person name="Ay H."/>
            <person name="Saygin H."/>
        </authorList>
    </citation>
    <scope>NUCLEOTIDE SEQUENCE [LARGE SCALE GENOMIC DNA]</scope>
    <source>
        <strain evidence="2 3">H3C3</strain>
    </source>
</reference>
<dbReference type="GO" id="GO:0016838">
    <property type="term" value="F:carbon-oxygen lyase activity, acting on phosphates"/>
    <property type="evidence" value="ECO:0007669"/>
    <property type="project" value="InterPro"/>
</dbReference>
<dbReference type="InterPro" id="IPR024652">
    <property type="entry name" value="Trichodiene_synth"/>
</dbReference>
<organism evidence="2 3">
    <name type="scientific">Actinomadura rubrisoli</name>
    <dbReference type="NCBI Taxonomy" id="2530368"/>
    <lineage>
        <taxon>Bacteria</taxon>
        <taxon>Bacillati</taxon>
        <taxon>Actinomycetota</taxon>
        <taxon>Actinomycetes</taxon>
        <taxon>Streptosporangiales</taxon>
        <taxon>Thermomonosporaceae</taxon>
        <taxon>Actinomadura</taxon>
    </lineage>
</organism>
<accession>A0A4R5BD86</accession>
<dbReference type="OrthoDB" id="5177148at2"/>
<name>A0A4R5BD86_9ACTN</name>
<dbReference type="Proteomes" id="UP000294513">
    <property type="component" value="Unassembled WGS sequence"/>
</dbReference>
<keyword evidence="1" id="KW-0456">Lyase</keyword>
<protein>
    <recommendedName>
        <fullName evidence="4">Terpene synthase</fullName>
    </recommendedName>
</protein>
<dbReference type="Pfam" id="PF06330">
    <property type="entry name" value="TRI5"/>
    <property type="match status" value="1"/>
</dbReference>
<evidence type="ECO:0000313" key="2">
    <source>
        <dbReference type="EMBL" id="TDD84478.1"/>
    </source>
</evidence>
<dbReference type="Gene3D" id="1.10.600.10">
    <property type="entry name" value="Farnesyl Diphosphate Synthase"/>
    <property type="match status" value="1"/>
</dbReference>
<dbReference type="SUPFAM" id="SSF48576">
    <property type="entry name" value="Terpenoid synthases"/>
    <property type="match status" value="1"/>
</dbReference>
<evidence type="ECO:0000313" key="3">
    <source>
        <dbReference type="Proteomes" id="UP000294513"/>
    </source>
</evidence>
<dbReference type="EMBL" id="SMKU01000101">
    <property type="protein sequence ID" value="TDD84478.1"/>
    <property type="molecule type" value="Genomic_DNA"/>
</dbReference>
<dbReference type="AlphaFoldDB" id="A0A4R5BD86"/>
<evidence type="ECO:0008006" key="4">
    <source>
        <dbReference type="Google" id="ProtNLM"/>
    </source>
</evidence>
<sequence length="365" mass="41606">MNLTAERYIELLVDFLDKVGYSEQGDPDEDLVQTLGHVFTETIDHFRYESRVRGIEIDRERLTSTVRTITRMTVFGWRNLPREVMVPLSTYFTYVILEDDPGDGSTLVHTPFMDSFACDFLRGREQAHPRYRSLFSFFPDLLRCYGQHSQLTMLKSNLELILGFWIEGRKFKGSPGAGAYPMFLRRLNGLGDFSGAALFPASQFDEREQYEDIVIVIAQIEPVVALVNDLFSFYKEIHDPAGDVSLVENICITDELDAEQAIHRIANDAASAIRDLIGVLESRRSEVILNTVNDFVQGYIRWHLCDERYRMRELIAQCGNGNSATARFRTLHEMASRAGCVDRVDFHALSRATSEAAFDKSRTAV</sequence>
<comment type="caution">
    <text evidence="2">The sequence shown here is derived from an EMBL/GenBank/DDBJ whole genome shotgun (WGS) entry which is preliminary data.</text>
</comment>